<dbReference type="InterPro" id="IPR002838">
    <property type="entry name" value="AIM24"/>
</dbReference>
<evidence type="ECO:0000256" key="4">
    <source>
        <dbReference type="ARBA" id="ARBA00022946"/>
    </source>
</evidence>
<evidence type="ECO:0000256" key="6">
    <source>
        <dbReference type="RuleBase" id="RU363045"/>
    </source>
</evidence>
<dbReference type="RefSeq" id="XP_020079117.1">
    <property type="nucleotide sequence ID" value="XM_020220549.1"/>
</dbReference>
<evidence type="ECO:0000256" key="2">
    <source>
        <dbReference type="ARBA" id="ARBA00009322"/>
    </source>
</evidence>
<name>A0A1E4RRZ2_9ASCO</name>
<keyword evidence="5 6" id="KW-0496">Mitochondrion</keyword>
<evidence type="ECO:0000256" key="5">
    <source>
        <dbReference type="ARBA" id="ARBA00023128"/>
    </source>
</evidence>
<dbReference type="STRING" id="984485.A0A1E4RRZ2"/>
<dbReference type="OrthoDB" id="5295771at2759"/>
<dbReference type="Gene3D" id="3.60.160.10">
    <property type="entry name" value="Mitochondrial biogenesis AIM24"/>
    <property type="match status" value="1"/>
</dbReference>
<dbReference type="GO" id="GO:0007007">
    <property type="term" value="P:inner mitochondrial membrane organization"/>
    <property type="evidence" value="ECO:0007669"/>
    <property type="project" value="TreeGrafter"/>
</dbReference>
<dbReference type="InterPro" id="IPR036983">
    <property type="entry name" value="AIM24_sf"/>
</dbReference>
<dbReference type="Pfam" id="PF01987">
    <property type="entry name" value="AIM24"/>
    <property type="match status" value="1"/>
</dbReference>
<dbReference type="AlphaFoldDB" id="A0A1E4RRZ2"/>
<reference evidence="8" key="1">
    <citation type="submission" date="2016-05" db="EMBL/GenBank/DDBJ databases">
        <title>Comparative genomics of biotechnologically important yeasts.</title>
        <authorList>
            <consortium name="DOE Joint Genome Institute"/>
            <person name="Riley R."/>
            <person name="Haridas S."/>
            <person name="Wolfe K.H."/>
            <person name="Lopes M.R."/>
            <person name="Hittinger C.T."/>
            <person name="Goker M."/>
            <person name="Salamov A."/>
            <person name="Wisecaver J."/>
            <person name="Long T.M."/>
            <person name="Aerts A.L."/>
            <person name="Barry K."/>
            <person name="Choi C."/>
            <person name="Clum A."/>
            <person name="Coughlan A.Y."/>
            <person name="Deshpande S."/>
            <person name="Douglass A.P."/>
            <person name="Hanson S.J."/>
            <person name="Klenk H.-P."/>
            <person name="Labutti K."/>
            <person name="Lapidus A."/>
            <person name="Lindquist E."/>
            <person name="Lipzen A."/>
            <person name="Meier-Kolthoff J.P."/>
            <person name="Ohm R.A."/>
            <person name="Otillar R.P."/>
            <person name="Pangilinan J."/>
            <person name="Peng Y."/>
            <person name="Rokas A."/>
            <person name="Rosa C.A."/>
            <person name="Scheuner C."/>
            <person name="Sibirny A.A."/>
            <person name="Slot J.C."/>
            <person name="Stielow J.B."/>
            <person name="Sun H."/>
            <person name="Kurtzman C.P."/>
            <person name="Blackwell M."/>
            <person name="Grigoriev I.V."/>
            <person name="Jeffries T.W."/>
        </authorList>
    </citation>
    <scope>NUCLEOTIDE SEQUENCE [LARGE SCALE GENOMIC DNA]</scope>
    <source>
        <strain evidence="8">NRRL Y-1933</strain>
    </source>
</reference>
<protein>
    <recommendedName>
        <fullName evidence="3 6">Altered inheritance of mitochondria protein 24, mitochondrial</fullName>
    </recommendedName>
</protein>
<evidence type="ECO:0000313" key="8">
    <source>
        <dbReference type="Proteomes" id="UP000095085"/>
    </source>
</evidence>
<evidence type="ECO:0000256" key="1">
    <source>
        <dbReference type="ARBA" id="ARBA00004173"/>
    </source>
</evidence>
<sequence length="359" mass="40748">MIRRGLNRYFRGIVLNQVRNVGVHSRVLNSDSANSHDISEELSNSNLPQGTGRGPFIELPHFKPLGVPSNLLNITLPQSSNLSIRNGSIIAVNGELNQMTSEHKLLSAKTGYEEITTHGAVSLIVNGVTSHRNYDIENYSIIKIEDNKESWTILNDDSLIAWSGYNMKLSPTRWLDKFNSFKTEGKGIIVVNGSNQLYDITLAENETLLLNPNSLIASTMSSFETEILRRNTKFLEILPISLQKLLMGFWSGLKTPFTKMGLPQLISTNFNKLRVSFDDKFEKLVDDWSFKSTLSTGAKYMHRFLHSIRLSLFALFARKPIFFKFKGPGKLLVNNDRVVANERIFSKQEIEDIYRTNRD</sequence>
<dbReference type="PANTHER" id="PTHR36959">
    <property type="entry name" value="ALTERED INHERITANCE OF MITOCHONDRIA PROTEIN 24, MITOCHONDRIAL"/>
    <property type="match status" value="1"/>
</dbReference>
<dbReference type="EMBL" id="KV454538">
    <property type="protein sequence ID" value="ODV70050.1"/>
    <property type="molecule type" value="Genomic_DNA"/>
</dbReference>
<dbReference type="SUPFAM" id="SSF51219">
    <property type="entry name" value="TRAP-like"/>
    <property type="match status" value="1"/>
</dbReference>
<dbReference type="GO" id="GO:0005743">
    <property type="term" value="C:mitochondrial inner membrane"/>
    <property type="evidence" value="ECO:0007669"/>
    <property type="project" value="TreeGrafter"/>
</dbReference>
<comment type="similarity">
    <text evidence="2 6">Belongs to the AIM24 family.</text>
</comment>
<dbReference type="InterPro" id="IPR016031">
    <property type="entry name" value="Trp_RNA-bd_attenuator-like_dom"/>
</dbReference>
<organism evidence="7 8">
    <name type="scientific">Hyphopichia burtonii NRRL Y-1933</name>
    <dbReference type="NCBI Taxonomy" id="984485"/>
    <lineage>
        <taxon>Eukaryota</taxon>
        <taxon>Fungi</taxon>
        <taxon>Dikarya</taxon>
        <taxon>Ascomycota</taxon>
        <taxon>Saccharomycotina</taxon>
        <taxon>Pichiomycetes</taxon>
        <taxon>Debaryomycetaceae</taxon>
        <taxon>Hyphopichia</taxon>
    </lineage>
</organism>
<gene>
    <name evidence="7" type="ORF">HYPBUDRAFT_151544</name>
</gene>
<dbReference type="GeneID" id="30995099"/>
<comment type="subcellular location">
    <subcellularLocation>
        <location evidence="1 6">Mitochondrion</location>
    </subcellularLocation>
</comment>
<keyword evidence="8" id="KW-1185">Reference proteome</keyword>
<evidence type="ECO:0000313" key="7">
    <source>
        <dbReference type="EMBL" id="ODV70050.1"/>
    </source>
</evidence>
<proteinExistence type="inferred from homology"/>
<dbReference type="PANTHER" id="PTHR36959:SF2">
    <property type="entry name" value="ALTERED INHERITANCE OF MITOCHONDRIA PROTEIN 24, MITOCHONDRIAL"/>
    <property type="match status" value="1"/>
</dbReference>
<evidence type="ECO:0000256" key="3">
    <source>
        <dbReference type="ARBA" id="ARBA00013287"/>
    </source>
</evidence>
<accession>A0A1E4RRZ2</accession>
<dbReference type="Proteomes" id="UP000095085">
    <property type="component" value="Unassembled WGS sequence"/>
</dbReference>
<keyword evidence="4" id="KW-0809">Transit peptide</keyword>